<keyword evidence="6" id="KW-0964">Secreted</keyword>
<dbReference type="PANTHER" id="PTHR23421">
    <property type="entry name" value="BETA-GALACTOSIDASE RELATED"/>
    <property type="match status" value="1"/>
</dbReference>
<organism evidence="12">
    <name type="scientific">Rhizophora mucronata</name>
    <name type="common">Asiatic mangrove</name>
    <dbReference type="NCBI Taxonomy" id="61149"/>
    <lineage>
        <taxon>Eukaryota</taxon>
        <taxon>Viridiplantae</taxon>
        <taxon>Streptophyta</taxon>
        <taxon>Embryophyta</taxon>
        <taxon>Tracheophyta</taxon>
        <taxon>Spermatophyta</taxon>
        <taxon>Magnoliopsida</taxon>
        <taxon>eudicotyledons</taxon>
        <taxon>Gunneridae</taxon>
        <taxon>Pentapetalae</taxon>
        <taxon>rosids</taxon>
        <taxon>fabids</taxon>
        <taxon>Malpighiales</taxon>
        <taxon>Rhizophoraceae</taxon>
        <taxon>Rhizophora</taxon>
    </lineage>
</organism>
<dbReference type="InterPro" id="IPR043159">
    <property type="entry name" value="Lectin_gal-bd_sf"/>
</dbReference>
<keyword evidence="10" id="KW-0326">Glycosidase</keyword>
<dbReference type="Pfam" id="PF02140">
    <property type="entry name" value="SUEL_Lectin"/>
    <property type="match status" value="1"/>
</dbReference>
<evidence type="ECO:0000256" key="4">
    <source>
        <dbReference type="ARBA" id="ARBA00012756"/>
    </source>
</evidence>
<keyword evidence="7" id="KW-0732">Signal</keyword>
<dbReference type="InterPro" id="IPR008979">
    <property type="entry name" value="Galactose-bd-like_sf"/>
</dbReference>
<keyword evidence="9" id="KW-0325">Glycoprotein</keyword>
<protein>
    <recommendedName>
        <fullName evidence="4">beta-galactosidase</fullName>
        <ecNumber evidence="4">3.2.1.23</ecNumber>
    </recommendedName>
</protein>
<name>A0A2P2KG20_RHIMU</name>
<evidence type="ECO:0000256" key="10">
    <source>
        <dbReference type="ARBA" id="ARBA00023295"/>
    </source>
</evidence>
<evidence type="ECO:0000256" key="1">
    <source>
        <dbReference type="ARBA" id="ARBA00001412"/>
    </source>
</evidence>
<dbReference type="GO" id="GO:0030246">
    <property type="term" value="F:carbohydrate binding"/>
    <property type="evidence" value="ECO:0007669"/>
    <property type="project" value="InterPro"/>
</dbReference>
<feature type="domain" description="SUEL-type lectin" evidence="11">
    <location>
        <begin position="284"/>
        <end position="370"/>
    </location>
</feature>
<evidence type="ECO:0000256" key="5">
    <source>
        <dbReference type="ARBA" id="ARBA00022523"/>
    </source>
</evidence>
<evidence type="ECO:0000256" key="9">
    <source>
        <dbReference type="ARBA" id="ARBA00023180"/>
    </source>
</evidence>
<dbReference type="Gene3D" id="2.60.120.260">
    <property type="entry name" value="Galactose-binding domain-like"/>
    <property type="match status" value="1"/>
</dbReference>
<dbReference type="GO" id="GO:0004565">
    <property type="term" value="F:beta-galactosidase activity"/>
    <property type="evidence" value="ECO:0007669"/>
    <property type="project" value="UniProtKB-EC"/>
</dbReference>
<evidence type="ECO:0000256" key="2">
    <source>
        <dbReference type="ARBA" id="ARBA00004271"/>
    </source>
</evidence>
<keyword evidence="5" id="KW-0052">Apoplast</keyword>
<proteinExistence type="inferred from homology"/>
<comment type="subcellular location">
    <subcellularLocation>
        <location evidence="2">Secreted</location>
        <location evidence="2">Extracellular space</location>
        <location evidence="2">Apoplast</location>
    </subcellularLocation>
</comment>
<dbReference type="InterPro" id="IPR000922">
    <property type="entry name" value="Lectin_gal-bd_dom"/>
</dbReference>
<dbReference type="SUPFAM" id="SSF49785">
    <property type="entry name" value="Galactose-binding domain-like"/>
    <property type="match status" value="1"/>
</dbReference>
<dbReference type="FunFam" id="2.60.120.260:FF:000097">
    <property type="entry name" value="Beta-galactosidase"/>
    <property type="match status" value="1"/>
</dbReference>
<dbReference type="EC" id="3.2.1.23" evidence="4"/>
<comment type="similarity">
    <text evidence="3">Belongs to the glycosyl hydrolase 35 family.</text>
</comment>
<evidence type="ECO:0000256" key="8">
    <source>
        <dbReference type="ARBA" id="ARBA00022801"/>
    </source>
</evidence>
<dbReference type="GO" id="GO:0048046">
    <property type="term" value="C:apoplast"/>
    <property type="evidence" value="ECO:0007669"/>
    <property type="project" value="UniProtKB-SubCell"/>
</dbReference>
<evidence type="ECO:0000313" key="12">
    <source>
        <dbReference type="EMBL" id="MBX04651.1"/>
    </source>
</evidence>
<evidence type="ECO:0000259" key="11">
    <source>
        <dbReference type="PROSITE" id="PS50228"/>
    </source>
</evidence>
<reference evidence="12" key="1">
    <citation type="submission" date="2018-02" db="EMBL/GenBank/DDBJ databases">
        <title>Rhizophora mucronata_Transcriptome.</title>
        <authorList>
            <person name="Meera S.P."/>
            <person name="Sreeshan A."/>
            <person name="Augustine A."/>
        </authorList>
    </citation>
    <scope>NUCLEOTIDE SEQUENCE</scope>
    <source>
        <tissue evidence="12">Leaf</tissue>
    </source>
</reference>
<dbReference type="FunFam" id="2.60.120.740:FF:000002">
    <property type="entry name" value="Beta-galactosidase"/>
    <property type="match status" value="1"/>
</dbReference>
<dbReference type="EMBL" id="GGEC01024167">
    <property type="protein sequence ID" value="MBX04651.1"/>
    <property type="molecule type" value="Transcribed_RNA"/>
</dbReference>
<dbReference type="PRINTS" id="PR00742">
    <property type="entry name" value="GLHYDRLASE35"/>
</dbReference>
<sequence>MGKKLEDTGRGRVLHMTNVSKNATIEASLSLTNAQLDVENQLRNGSASGNGTHSPFKFKKPVSLKAGKNEIAFLSMTVGLQNGGLLYEWIGAGLTSVKIKGFNNGTIDLSKHDWAYKIGLQGEKLSVYKPEGLNRVNWVSTTEPPKHQPLMWYKTVVDAPTGDEPTGLDMLYMGKGLAWLNGEEIGRYWPRKSSTHDKCVQECNYRGKFKPDKCPTGCGEPTQKWYHVPLSWFKPSGNILVIFEEKGGDPTKITFVRRKISSACAFVAEDYPLGDIESLKEAGNGKKASLHLKCPTHMHISTVKFASFGTPTGTCGSYNEGDCHDPNSIAVVEKVCLNRNECAVEINEENFSKSLCIGRTRKLAVEVACN</sequence>
<keyword evidence="8" id="KW-0378">Hydrolase</keyword>
<comment type="catalytic activity">
    <reaction evidence="1">
        <text>Hydrolysis of terminal non-reducing beta-D-galactose residues in beta-D-galactosides.</text>
        <dbReference type="EC" id="3.2.1.23"/>
    </reaction>
</comment>
<dbReference type="GO" id="GO:0005975">
    <property type="term" value="P:carbohydrate metabolic process"/>
    <property type="evidence" value="ECO:0007669"/>
    <property type="project" value="InterPro"/>
</dbReference>
<dbReference type="Pfam" id="PF21467">
    <property type="entry name" value="BetaGal_gal-bd"/>
    <property type="match status" value="1"/>
</dbReference>
<evidence type="ECO:0000256" key="3">
    <source>
        <dbReference type="ARBA" id="ARBA00009809"/>
    </source>
</evidence>
<evidence type="ECO:0000256" key="7">
    <source>
        <dbReference type="ARBA" id="ARBA00022729"/>
    </source>
</evidence>
<dbReference type="AlphaFoldDB" id="A0A2P2KG20"/>
<evidence type="ECO:0000256" key="6">
    <source>
        <dbReference type="ARBA" id="ARBA00022525"/>
    </source>
</evidence>
<dbReference type="PROSITE" id="PS50228">
    <property type="entry name" value="SUEL_LECTIN"/>
    <property type="match status" value="1"/>
</dbReference>
<dbReference type="InterPro" id="IPR048913">
    <property type="entry name" value="BetaGal_gal-bd"/>
</dbReference>
<dbReference type="InterPro" id="IPR001944">
    <property type="entry name" value="Glycoside_Hdrlase_35"/>
</dbReference>
<dbReference type="CDD" id="cd22842">
    <property type="entry name" value="Gal_Rha_Lectin_BGal"/>
    <property type="match status" value="1"/>
</dbReference>
<accession>A0A2P2KG20</accession>
<dbReference type="Gene3D" id="2.60.120.740">
    <property type="match status" value="1"/>
</dbReference>